<evidence type="ECO:0000313" key="2">
    <source>
        <dbReference type="Proteomes" id="UP000239549"/>
    </source>
</evidence>
<name>A0A2L2XBW9_9FIRM</name>
<proteinExistence type="predicted"/>
<dbReference type="EMBL" id="BFAV01000121">
    <property type="protein sequence ID" value="GBF33817.1"/>
    <property type="molecule type" value="Genomic_DNA"/>
</dbReference>
<protein>
    <submittedName>
        <fullName evidence="1">Uncharacterized protein</fullName>
    </submittedName>
</protein>
<sequence>MTQLRRGEKTLLFVIVRDIVETHIASIIKLNILQANINHSP</sequence>
<comment type="caution">
    <text evidence="1">The sequence shown here is derived from an EMBL/GenBank/DDBJ whole genome shotgun (WGS) entry which is preliminary data.</text>
</comment>
<reference evidence="2" key="1">
    <citation type="submission" date="2018-02" db="EMBL/GenBank/DDBJ databases">
        <title>Genome sequence of Desulfocucumis palustris strain NAW-5.</title>
        <authorList>
            <person name="Watanabe M."/>
            <person name="Kojima H."/>
            <person name="Fukui M."/>
        </authorList>
    </citation>
    <scope>NUCLEOTIDE SEQUENCE [LARGE SCALE GENOMIC DNA]</scope>
    <source>
        <strain evidence="2">NAW-5</strain>
    </source>
</reference>
<gene>
    <name evidence="1" type="ORF">DCCM_2928</name>
</gene>
<dbReference type="Proteomes" id="UP000239549">
    <property type="component" value="Unassembled WGS sequence"/>
</dbReference>
<accession>A0A2L2XBW9</accession>
<keyword evidence="2" id="KW-1185">Reference proteome</keyword>
<organism evidence="1 2">
    <name type="scientific">Desulfocucumis palustris</name>
    <dbReference type="NCBI Taxonomy" id="1898651"/>
    <lineage>
        <taxon>Bacteria</taxon>
        <taxon>Bacillati</taxon>
        <taxon>Bacillota</taxon>
        <taxon>Clostridia</taxon>
        <taxon>Eubacteriales</taxon>
        <taxon>Desulfocucumaceae</taxon>
        <taxon>Desulfocucumis</taxon>
    </lineage>
</organism>
<evidence type="ECO:0000313" key="1">
    <source>
        <dbReference type="EMBL" id="GBF33817.1"/>
    </source>
</evidence>
<dbReference type="AlphaFoldDB" id="A0A2L2XBW9"/>